<reference evidence="1 2" key="1">
    <citation type="submission" date="2020-05" db="EMBL/GenBank/DDBJ databases">
        <title>Azospirillum oleiclasticum sp. nov, a nitrogen-fixing and heavy crude oil-emulsifying bacterium isolated from the crude oil of Yumen Oilfield.</title>
        <authorList>
            <person name="Wu D."/>
            <person name="Cai M."/>
            <person name="Zhang X."/>
        </authorList>
    </citation>
    <scope>NUCLEOTIDE SEQUENCE [LARGE SCALE GENOMIC DNA]</scope>
    <source>
        <strain evidence="1 2">ROY-1-1-2</strain>
    </source>
</reference>
<gene>
    <name evidence="1" type="ORF">HND93_12480</name>
</gene>
<name>A0ABX2T9N3_9PROT</name>
<dbReference type="Proteomes" id="UP000584642">
    <property type="component" value="Unassembled WGS sequence"/>
</dbReference>
<proteinExistence type="predicted"/>
<organism evidence="1 2">
    <name type="scientific">Azospirillum oleiclasticum</name>
    <dbReference type="NCBI Taxonomy" id="2735135"/>
    <lineage>
        <taxon>Bacteria</taxon>
        <taxon>Pseudomonadati</taxon>
        <taxon>Pseudomonadota</taxon>
        <taxon>Alphaproteobacteria</taxon>
        <taxon>Rhodospirillales</taxon>
        <taxon>Azospirillaceae</taxon>
        <taxon>Azospirillum</taxon>
    </lineage>
</organism>
<comment type="caution">
    <text evidence="1">The sequence shown here is derived from an EMBL/GenBank/DDBJ whole genome shotgun (WGS) entry which is preliminary data.</text>
</comment>
<keyword evidence="2" id="KW-1185">Reference proteome</keyword>
<accession>A0ABX2T9N3</accession>
<sequence>MTTRHSEKRVRQRGVTDDVLDTLVGWADIAIPVGGGDTSLWLSREGAEELAAEGISRHHLDRMKGLAAVVTGDGVVKTVLVVRKSGRGKRRYRRGAK</sequence>
<evidence type="ECO:0000313" key="1">
    <source>
        <dbReference type="EMBL" id="NYZ20530.1"/>
    </source>
</evidence>
<evidence type="ECO:0000313" key="2">
    <source>
        <dbReference type="Proteomes" id="UP000584642"/>
    </source>
</evidence>
<dbReference type="RefSeq" id="WP_180282306.1">
    <property type="nucleotide sequence ID" value="NZ_JABFDB010000008.1"/>
</dbReference>
<protein>
    <recommendedName>
        <fullName evidence="3">DUF4258 domain-containing protein</fullName>
    </recommendedName>
</protein>
<dbReference type="EMBL" id="JABFDB010000008">
    <property type="protein sequence ID" value="NYZ20530.1"/>
    <property type="molecule type" value="Genomic_DNA"/>
</dbReference>
<evidence type="ECO:0008006" key="3">
    <source>
        <dbReference type="Google" id="ProtNLM"/>
    </source>
</evidence>